<evidence type="ECO:0000256" key="2">
    <source>
        <dbReference type="SAM" id="Phobius"/>
    </source>
</evidence>
<name>A0A0G1CDZ0_9BACT</name>
<reference evidence="4 5" key="1">
    <citation type="journal article" date="2015" name="Nature">
        <title>rRNA introns, odd ribosomes, and small enigmatic genomes across a large radiation of phyla.</title>
        <authorList>
            <person name="Brown C.T."/>
            <person name="Hug L.A."/>
            <person name="Thomas B.C."/>
            <person name="Sharon I."/>
            <person name="Castelle C.J."/>
            <person name="Singh A."/>
            <person name="Wilkins M.J."/>
            <person name="Williams K.H."/>
            <person name="Banfield J.F."/>
        </authorList>
    </citation>
    <scope>NUCLEOTIDE SEQUENCE [LARGE SCALE GENOMIC DNA]</scope>
</reference>
<keyword evidence="1" id="KW-0677">Repeat</keyword>
<sequence length="1839" mass="204623">MTVILFCNTVKLNVPDIHKTWSPKLKVIFLTILILSLISLGAFLIIKKNIFPAKNTLAFRRSLKKFGLIKPSVPGYFKALKTQDLFYDYNSDDVIDGPDYVLLLKEIEKENPRVKGVTSDFDPLAAASDEAGTSNMQLPSSRAFGSDAFNGAATVSYPIDLPPGPAGLTPSLDLSYSSSSVDDLNLGTLTSYRGWTDHPYQNQSGMVGLGWNLGGVQYIARDTKGSSMRALTGQSDDAFILAFSGGSANLSKESEAGTDYGKYSVWRTVPNLKVKVERWSRCKRDAADDGTYFCRYHWLVTTGDGTKHYFGTPTTTTAWQKTYDPDTNEDLENKEYDWYPLYDNDSSPVGPNAWLIWGNNTLGYHSLTYRWYLSKVESIFTVPVEINYSYNLKIEDAGHGDRYVSAVYPSSITYGKNEISFQREARLDYKIHQGDNPSPKRPLRNLERLKKIIVKTLGKVRKVYVLDYSYGWVPAKHLDDGDGKAENDAEVKDGQVIHSLLRIIKVYSDDPDVNPHAKRLPNYTFSYGTDCAEFKGGCPLSSFVWGRNLLDQVKTPSDFFLQTAENGYGGKVTFEYWKDATNNNALNIKYCDTDKVALNGETCKTDNEFNTQRHRISSQIVEDGMGNSVRTNYDYSGNGATLGLGAVKNYSETDEGAEIFNSFSGFEFLGYPEVETTVYEKNSTDKVVAKSKSFYYQALDTATCFKPSPLKGIAYKTINFDVQKPGRRTETSSSSTIRFGPMFGPWEGYYDWNLNDKCATYDPETSISLVIPRDNVSKEFVGDNAVLCTKTFTDHRKIDGTDDVYAQLHTATNYGKVSCSDPNQDDTSDIKKVSYTDYTDADTLKWILPRPKESWTASSPTGTKYNHSQITYNSYGLPTKTSVLINGSAYADTTSAYDATYPWLVTKITDPLGRSSTTTYDNVFHLYPLKVTNNLGQSTTTVYDFNIADSTHPNYGGVLGIPVRVTDANGKVSNSVYDVFGRATETYLPGKNPASSTKADSFNKYYYFNGDDIAPCNDANHCLIGLGKQLNGKGPKMMVYSASRFADNGAAGKVSATHTYYNGLGQTVQTRQLWYENEYSNAGLPVADAFRDIIKSQSFNALGQPEYQSLNYTANPYIPSTQNSFDTRDFAGSANIQKVKYTYDGMGRATTVNYPDGTSETTEYDVGGNPLLTKSSNKNCTDTDPATLCTFNQTTKDAFGQTLEVKEIADSKTYSTSFEYHPILGSVTTTKDTLTNVINIVEFDTLGRKTRMWDADMSPSMSGDVNSWRYEYDKIGNLKTQTNPRGDVSTLSYDSLNRLLSKSVNSTLLLENIYDSCTNGVGKSCQVRSYDLSSGSLLQTVKSQYDHRGRVTSSTLTLSNLPNTAINNQNFSTSFTYDLGGRVKTQTRSGSTSLSIPAETITYTYNRPYLTKLAGTNNYVTNARYNKDGQLIRFSSGNGVNNLFTYNPTNSRLTTLKVIGTALADKDEIKISYLYDPLGNIRKINDDNPMVPAASPFYLTQNFTYDALSRLKDVAGAYTANYSYDDLNNILSKTEGSSTTTLAYSDYNGSFYHRPLTVTDASKTNTYSYDKVGNLASDSERLYTYDKDNRLIKVSPVDSRFKESKFYYDATGARIAKIITGADSTYYINPELEVVINPDTQVGWRQNYFFAGKLAAVRENLSTSYNNDGLTYSGNFFAGYKVTLTAFAKTLKPNIKVDSMIFHVERDRQEIQISDPIPAQELADTPGRYQSSWDYTVPQEPGNYRIFVEIKGSANQQTVLGTQNQPELSLVDLILDFIAKIFFLKPANQPLPETIPTPTVNPAVLTPTAIPQLKFGSFTPVVNLKLSPGEINFTILDFK</sequence>
<keyword evidence="2" id="KW-0812">Transmembrane</keyword>
<evidence type="ECO:0000256" key="1">
    <source>
        <dbReference type="ARBA" id="ARBA00022737"/>
    </source>
</evidence>
<dbReference type="InterPro" id="IPR018247">
    <property type="entry name" value="EF_Hand_1_Ca_BS"/>
</dbReference>
<dbReference type="PROSITE" id="PS00018">
    <property type="entry name" value="EF_HAND_1"/>
    <property type="match status" value="1"/>
</dbReference>
<keyword evidence="2" id="KW-0472">Membrane</keyword>
<accession>A0A0G1CDZ0</accession>
<proteinExistence type="predicted"/>
<dbReference type="EMBL" id="LCDD01000002">
    <property type="protein sequence ID" value="KKS47868.1"/>
    <property type="molecule type" value="Genomic_DNA"/>
</dbReference>
<dbReference type="Pfam" id="PF05593">
    <property type="entry name" value="RHS_repeat"/>
    <property type="match status" value="1"/>
</dbReference>
<dbReference type="Gene3D" id="2.180.10.10">
    <property type="entry name" value="RHS repeat-associated core"/>
    <property type="match status" value="1"/>
</dbReference>
<evidence type="ECO:0000259" key="3">
    <source>
        <dbReference type="Pfam" id="PF25023"/>
    </source>
</evidence>
<dbReference type="Pfam" id="PF25023">
    <property type="entry name" value="TEN_YD-shell"/>
    <property type="match status" value="1"/>
</dbReference>
<keyword evidence="2" id="KW-1133">Transmembrane helix</keyword>
<dbReference type="InterPro" id="IPR031325">
    <property type="entry name" value="RHS_repeat"/>
</dbReference>
<dbReference type="InterPro" id="IPR056823">
    <property type="entry name" value="TEN-like_YD-shell"/>
</dbReference>
<protein>
    <submittedName>
        <fullName evidence="4">YD repeat protein</fullName>
    </submittedName>
</protein>
<evidence type="ECO:0000313" key="5">
    <source>
        <dbReference type="Proteomes" id="UP000034320"/>
    </source>
</evidence>
<feature type="domain" description="Teneurin-like YD-shell" evidence="3">
    <location>
        <begin position="1456"/>
        <end position="1617"/>
    </location>
</feature>
<evidence type="ECO:0000313" key="4">
    <source>
        <dbReference type="EMBL" id="KKS47868.1"/>
    </source>
</evidence>
<gene>
    <name evidence="4" type="ORF">UV09_C0002G0046</name>
</gene>
<feature type="transmembrane region" description="Helical" evidence="2">
    <location>
        <begin position="27"/>
        <end position="46"/>
    </location>
</feature>
<comment type="caution">
    <text evidence="4">The sequence shown here is derived from an EMBL/GenBank/DDBJ whole genome shotgun (WGS) entry which is preliminary data.</text>
</comment>
<dbReference type="Proteomes" id="UP000034320">
    <property type="component" value="Unassembled WGS sequence"/>
</dbReference>
<organism evidence="4 5">
    <name type="scientific">Candidatus Gottesmanbacteria bacterium GW2011_GWA2_42_18</name>
    <dbReference type="NCBI Taxonomy" id="1618442"/>
    <lineage>
        <taxon>Bacteria</taxon>
        <taxon>Candidatus Gottesmaniibacteriota</taxon>
    </lineage>
</organism>